<comment type="caution">
    <text evidence="1">The sequence shown here is derived from an EMBL/GenBank/DDBJ whole genome shotgun (WGS) entry which is preliminary data.</text>
</comment>
<gene>
    <name evidence="1" type="ORF">BZL29_8545</name>
</gene>
<protein>
    <submittedName>
        <fullName evidence="1">Uncharacterized protein</fullName>
    </submittedName>
</protein>
<proteinExistence type="predicted"/>
<dbReference type="AlphaFoldDB" id="A0A1V3W9F5"/>
<dbReference type="EMBL" id="MVBN01000020">
    <property type="protein sequence ID" value="OOK63378.1"/>
    <property type="molecule type" value="Genomic_DNA"/>
</dbReference>
<evidence type="ECO:0000313" key="2">
    <source>
        <dbReference type="Proteomes" id="UP000188532"/>
    </source>
</evidence>
<accession>A0A1V3W9F5</accession>
<reference evidence="1 2" key="1">
    <citation type="submission" date="2017-02" db="EMBL/GenBank/DDBJ databases">
        <title>Complete genome sequences of Mycobacterium kansasii strains isolated from rhesus macaques.</title>
        <authorList>
            <person name="Panda A."/>
            <person name="Nagaraj S."/>
            <person name="Zhao X."/>
            <person name="Tettelin H."/>
            <person name="Detolla L.J."/>
        </authorList>
    </citation>
    <scope>NUCLEOTIDE SEQUENCE [LARGE SCALE GENOMIC DNA]</scope>
    <source>
        <strain evidence="1 2">11-3469</strain>
    </source>
</reference>
<dbReference type="Proteomes" id="UP000188532">
    <property type="component" value="Unassembled WGS sequence"/>
</dbReference>
<evidence type="ECO:0000313" key="1">
    <source>
        <dbReference type="EMBL" id="OOK63378.1"/>
    </source>
</evidence>
<sequence>MAAGRVELVRAVRAFADQHDPRVADQLFQVSDGGTPRERRCTLLITSAAVGAAGLITEMPEVGVANSRRTPRR</sequence>
<organism evidence="1 2">
    <name type="scientific">Mycobacterium kansasii</name>
    <dbReference type="NCBI Taxonomy" id="1768"/>
    <lineage>
        <taxon>Bacteria</taxon>
        <taxon>Bacillati</taxon>
        <taxon>Actinomycetota</taxon>
        <taxon>Actinomycetes</taxon>
        <taxon>Mycobacteriales</taxon>
        <taxon>Mycobacteriaceae</taxon>
        <taxon>Mycobacterium</taxon>
    </lineage>
</organism>
<name>A0A1V3W9F5_MYCKA</name>